<sequence>MESGIIPLLSAIWFGILTSVSPCPLATNILATSYIGRHIDKSYGTLVAGFFYTIGRASAYITVSIIIVYSLLSIPEISFLLQKNINKIIGPVLIITGLFIMEIIPLRLKGLSLSVKIQERLGGGNILGASLMGFAFALSFCPISAALFFGSVIPLALKYESKLLLPFLYGVGTALPVLFFSVIISYASRYAGTFFNKLSVVEKWLRNITGILFLIIGIYFCLKYIFQLMN</sequence>
<accession>A0A1V1P4M8</accession>
<dbReference type="InterPro" id="IPR051790">
    <property type="entry name" value="Cytochrome_c-biogenesis_DsbD"/>
</dbReference>
<dbReference type="AlphaFoldDB" id="A0A1V1P4M8"/>
<dbReference type="NCBIfam" id="NF040495">
    <property type="entry name" value="tranport_ArsG"/>
    <property type="match status" value="1"/>
</dbReference>
<gene>
    <name evidence="3" type="ORF">OMM_03751</name>
</gene>
<name>A0A1V1P4M8_9BACT</name>
<dbReference type="PANTHER" id="PTHR31272">
    <property type="entry name" value="CYTOCHROME C-TYPE BIOGENESIS PROTEIN HI_1454-RELATED"/>
    <property type="match status" value="1"/>
</dbReference>
<keyword evidence="1 3" id="KW-0812">Transmembrane</keyword>
<reference evidence="4" key="1">
    <citation type="submission" date="2012-11" db="EMBL/GenBank/DDBJ databases">
        <authorList>
            <person name="Lucero-Rivera Y.E."/>
            <person name="Tovar-Ramirez D."/>
        </authorList>
    </citation>
    <scope>NUCLEOTIDE SEQUENCE [LARGE SCALE GENOMIC DNA]</scope>
    <source>
        <strain evidence="4">Araruama</strain>
    </source>
</reference>
<feature type="domain" description="Urease accessory protein UreH-like transmembrane" evidence="2">
    <location>
        <begin position="11"/>
        <end position="219"/>
    </location>
</feature>
<dbReference type="Proteomes" id="UP000189670">
    <property type="component" value="Unassembled WGS sequence"/>
</dbReference>
<feature type="transmembrane region" description="Helical" evidence="1">
    <location>
        <begin position="84"/>
        <end position="106"/>
    </location>
</feature>
<dbReference type="InterPro" id="IPR039447">
    <property type="entry name" value="UreH-like_TM_dom"/>
</dbReference>
<keyword evidence="1" id="KW-0472">Membrane</keyword>
<evidence type="ECO:0000313" key="3">
    <source>
        <dbReference type="EMBL" id="ETR69706.1"/>
    </source>
</evidence>
<evidence type="ECO:0000313" key="4">
    <source>
        <dbReference type="Proteomes" id="UP000189670"/>
    </source>
</evidence>
<dbReference type="EMBL" id="ATBP01000580">
    <property type="protein sequence ID" value="ETR69706.1"/>
    <property type="molecule type" value="Genomic_DNA"/>
</dbReference>
<feature type="transmembrane region" description="Helical" evidence="1">
    <location>
        <begin position="208"/>
        <end position="226"/>
    </location>
</feature>
<feature type="transmembrane region" description="Helical" evidence="1">
    <location>
        <begin position="46"/>
        <end position="72"/>
    </location>
</feature>
<evidence type="ECO:0000259" key="2">
    <source>
        <dbReference type="Pfam" id="PF13386"/>
    </source>
</evidence>
<keyword evidence="1" id="KW-1133">Transmembrane helix</keyword>
<dbReference type="PANTHER" id="PTHR31272:SF4">
    <property type="entry name" value="CYTOCHROME C-TYPE BIOGENESIS PROTEIN HI_1454-RELATED"/>
    <property type="match status" value="1"/>
</dbReference>
<proteinExistence type="predicted"/>
<feature type="transmembrane region" description="Helical" evidence="1">
    <location>
        <begin position="167"/>
        <end position="188"/>
    </location>
</feature>
<protein>
    <submittedName>
        <fullName evidence="3">Cytochrome c biogenesis protein, transmembrane region</fullName>
    </submittedName>
</protein>
<evidence type="ECO:0000256" key="1">
    <source>
        <dbReference type="SAM" id="Phobius"/>
    </source>
</evidence>
<comment type="caution">
    <text evidence="3">The sequence shown here is derived from an EMBL/GenBank/DDBJ whole genome shotgun (WGS) entry which is preliminary data.</text>
</comment>
<dbReference type="Pfam" id="PF13386">
    <property type="entry name" value="DsbD_2"/>
    <property type="match status" value="1"/>
</dbReference>
<feature type="transmembrane region" description="Helical" evidence="1">
    <location>
        <begin position="126"/>
        <end position="155"/>
    </location>
</feature>
<organism evidence="3 4">
    <name type="scientific">Candidatus Magnetoglobus multicellularis str. Araruama</name>
    <dbReference type="NCBI Taxonomy" id="890399"/>
    <lineage>
        <taxon>Bacteria</taxon>
        <taxon>Pseudomonadati</taxon>
        <taxon>Thermodesulfobacteriota</taxon>
        <taxon>Desulfobacteria</taxon>
        <taxon>Desulfobacterales</taxon>
        <taxon>Desulfobacteraceae</taxon>
        <taxon>Candidatus Magnetoglobus</taxon>
    </lineage>
</organism>